<evidence type="ECO:0000313" key="1">
    <source>
        <dbReference type="EMBL" id="EJK51491.1"/>
    </source>
</evidence>
<protein>
    <submittedName>
        <fullName evidence="1">Uncharacterized protein</fullName>
    </submittedName>
</protein>
<accession>K0RRD7</accession>
<keyword evidence="2" id="KW-1185">Reference proteome</keyword>
<organism evidence="1 2">
    <name type="scientific">Thalassiosira oceanica</name>
    <name type="common">Marine diatom</name>
    <dbReference type="NCBI Taxonomy" id="159749"/>
    <lineage>
        <taxon>Eukaryota</taxon>
        <taxon>Sar</taxon>
        <taxon>Stramenopiles</taxon>
        <taxon>Ochrophyta</taxon>
        <taxon>Bacillariophyta</taxon>
        <taxon>Coscinodiscophyceae</taxon>
        <taxon>Thalassiosirophycidae</taxon>
        <taxon>Thalassiosirales</taxon>
        <taxon>Thalassiosiraceae</taxon>
        <taxon>Thalassiosira</taxon>
    </lineage>
</organism>
<sequence>MTPNLTNIHEYYFSPVQYTSSGLVVKSNVAIVGPRVRFSAGRVTFFQGTVRCLLDCLTHYVVAEQSAE</sequence>
<dbReference type="Proteomes" id="UP000266841">
    <property type="component" value="Unassembled WGS sequence"/>
</dbReference>
<comment type="caution">
    <text evidence="1">The sequence shown here is derived from an EMBL/GenBank/DDBJ whole genome shotgun (WGS) entry which is preliminary data.</text>
</comment>
<dbReference type="AlphaFoldDB" id="K0RRD7"/>
<dbReference type="EMBL" id="AGNL01041546">
    <property type="protein sequence ID" value="EJK51491.1"/>
    <property type="molecule type" value="Genomic_DNA"/>
</dbReference>
<gene>
    <name evidence="1" type="ORF">THAOC_29334</name>
</gene>
<dbReference type="OrthoDB" id="4776835at2759"/>
<proteinExistence type="predicted"/>
<name>K0RRD7_THAOC</name>
<reference evidence="1 2" key="1">
    <citation type="journal article" date="2012" name="Genome Biol.">
        <title>Genome and low-iron response of an oceanic diatom adapted to chronic iron limitation.</title>
        <authorList>
            <person name="Lommer M."/>
            <person name="Specht M."/>
            <person name="Roy A.S."/>
            <person name="Kraemer L."/>
            <person name="Andreson R."/>
            <person name="Gutowska M.A."/>
            <person name="Wolf J."/>
            <person name="Bergner S.V."/>
            <person name="Schilhabel M.B."/>
            <person name="Klostermeier U.C."/>
            <person name="Beiko R.G."/>
            <person name="Rosenstiel P."/>
            <person name="Hippler M."/>
            <person name="Laroche J."/>
        </authorList>
    </citation>
    <scope>NUCLEOTIDE SEQUENCE [LARGE SCALE GENOMIC DNA]</scope>
    <source>
        <strain evidence="1 2">CCMP1005</strain>
    </source>
</reference>
<evidence type="ECO:0000313" key="2">
    <source>
        <dbReference type="Proteomes" id="UP000266841"/>
    </source>
</evidence>